<accession>A0ACC1I4J0</accession>
<proteinExistence type="predicted"/>
<protein>
    <submittedName>
        <fullName evidence="1">Uncharacterized protein</fullName>
    </submittedName>
</protein>
<dbReference type="EMBL" id="JANBPG010002397">
    <property type="protein sequence ID" value="KAJ1885933.1"/>
    <property type="molecule type" value="Genomic_DNA"/>
</dbReference>
<organism evidence="1 2">
    <name type="scientific">Kickxella alabastrina</name>
    <dbReference type="NCBI Taxonomy" id="61397"/>
    <lineage>
        <taxon>Eukaryota</taxon>
        <taxon>Fungi</taxon>
        <taxon>Fungi incertae sedis</taxon>
        <taxon>Zoopagomycota</taxon>
        <taxon>Kickxellomycotina</taxon>
        <taxon>Kickxellomycetes</taxon>
        <taxon>Kickxellales</taxon>
        <taxon>Kickxellaceae</taxon>
        <taxon>Kickxella</taxon>
    </lineage>
</organism>
<gene>
    <name evidence="1" type="ORF">LPJ66_009880</name>
</gene>
<sequence>MEWQPEPESLRQLIQLLNSTQSVDNEVQQQNNQRLEELRQVPDFINYLLFVLVAMKEESATVRAVAGLLLKNSVRQDFNTIPPHVLEYVKRKSIDAIGDPDTLVRHTLGTVIATSVALGKIRNWPEILPRLMQLLDSSEYPVVEGAWDILHKICEECGLELDEPLNDGTLPLNIMLPKFITFFASDLPVLREYAITTTTIFVSKRSVCMQPMIDAFVVELFKRANDENPDVLKAVCRAVVSLLETRPEKLMPELENVVNYMIYTTQHSDPDIAMEACEFWLVFCEQEELVESLRPFLSRVIPTLMRGMVYTERDLMMLDNDDDDAVVPDSDQDIKPRHHKARTHDHHDGGGAGNDSDEDEYVDEDEDD</sequence>
<reference evidence="1" key="1">
    <citation type="submission" date="2022-07" db="EMBL/GenBank/DDBJ databases">
        <title>Phylogenomic reconstructions and comparative analyses of Kickxellomycotina fungi.</title>
        <authorList>
            <person name="Reynolds N.K."/>
            <person name="Stajich J.E."/>
            <person name="Barry K."/>
            <person name="Grigoriev I.V."/>
            <person name="Crous P."/>
            <person name="Smith M.E."/>
        </authorList>
    </citation>
    <scope>NUCLEOTIDE SEQUENCE</scope>
    <source>
        <strain evidence="1">Benny 63K</strain>
    </source>
</reference>
<evidence type="ECO:0000313" key="1">
    <source>
        <dbReference type="EMBL" id="KAJ1885933.1"/>
    </source>
</evidence>
<evidence type="ECO:0000313" key="2">
    <source>
        <dbReference type="Proteomes" id="UP001150581"/>
    </source>
</evidence>
<keyword evidence="2" id="KW-1185">Reference proteome</keyword>
<comment type="caution">
    <text evidence="1">The sequence shown here is derived from an EMBL/GenBank/DDBJ whole genome shotgun (WGS) entry which is preliminary data.</text>
</comment>
<dbReference type="Proteomes" id="UP001150581">
    <property type="component" value="Unassembled WGS sequence"/>
</dbReference>
<name>A0ACC1I4J0_9FUNG</name>